<dbReference type="PROSITE" id="PS51257">
    <property type="entry name" value="PROKAR_LIPOPROTEIN"/>
    <property type="match status" value="1"/>
</dbReference>
<evidence type="ECO:0008006" key="3">
    <source>
        <dbReference type="Google" id="ProtNLM"/>
    </source>
</evidence>
<dbReference type="OrthoDB" id="1928231at2"/>
<proteinExistence type="predicted"/>
<dbReference type="STRING" id="240303.SAMN05421677_102120"/>
<dbReference type="Proteomes" id="UP000198860">
    <property type="component" value="Unassembled WGS sequence"/>
</dbReference>
<accession>A0A1H0FUR7</accession>
<organism evidence="1 2">
    <name type="scientific">Halobacillus aidingensis</name>
    <dbReference type="NCBI Taxonomy" id="240303"/>
    <lineage>
        <taxon>Bacteria</taxon>
        <taxon>Bacillati</taxon>
        <taxon>Bacillota</taxon>
        <taxon>Bacilli</taxon>
        <taxon>Bacillales</taxon>
        <taxon>Bacillaceae</taxon>
        <taxon>Halobacillus</taxon>
    </lineage>
</organism>
<reference evidence="2" key="1">
    <citation type="submission" date="2016-10" db="EMBL/GenBank/DDBJ databases">
        <authorList>
            <person name="Varghese N."/>
            <person name="Submissions S."/>
        </authorList>
    </citation>
    <scope>NUCLEOTIDE SEQUENCE [LARGE SCALE GENOMIC DNA]</scope>
    <source>
        <strain evidence="2">CGMCC 1.3703</strain>
    </source>
</reference>
<sequence>MKYPKVILFLLTALILTGCFGQKTLHFQEESEEWQVEYIADVKSEDSESTSLHITYVGEEKAPEHINYILDSPTGSGEGDYVLLNDGMVQQMGNFCSGCAVTKENHEIQVTIEWGEREETFDLEYVK</sequence>
<dbReference type="EMBL" id="FNIZ01000002">
    <property type="protein sequence ID" value="SDN98375.1"/>
    <property type="molecule type" value="Genomic_DNA"/>
</dbReference>
<keyword evidence="2" id="KW-1185">Reference proteome</keyword>
<evidence type="ECO:0000313" key="1">
    <source>
        <dbReference type="EMBL" id="SDN98375.1"/>
    </source>
</evidence>
<dbReference type="RefSeq" id="WP_089650902.1">
    <property type="nucleotide sequence ID" value="NZ_FNIZ01000002.1"/>
</dbReference>
<evidence type="ECO:0000313" key="2">
    <source>
        <dbReference type="Proteomes" id="UP000198860"/>
    </source>
</evidence>
<name>A0A1H0FUR7_HALAD</name>
<gene>
    <name evidence="1" type="ORF">SAMN05421677_102120</name>
</gene>
<protein>
    <recommendedName>
        <fullName evidence="3">Lipoprotein</fullName>
    </recommendedName>
</protein>
<dbReference type="AlphaFoldDB" id="A0A1H0FUR7"/>